<dbReference type="PROSITE" id="PS50039">
    <property type="entry name" value="FORK_HEAD_3"/>
    <property type="match status" value="1"/>
</dbReference>
<dbReference type="PRINTS" id="PR00053">
    <property type="entry name" value="FORKHEAD"/>
</dbReference>
<dbReference type="Pfam" id="PF00250">
    <property type="entry name" value="Forkhead"/>
    <property type="match status" value="1"/>
</dbReference>
<evidence type="ECO:0000256" key="5">
    <source>
        <dbReference type="ARBA" id="ARBA00023242"/>
    </source>
</evidence>
<protein>
    <submittedName>
        <fullName evidence="9">Forkhead box protein C2-B</fullName>
    </submittedName>
</protein>
<feature type="compositionally biased region" description="Basic residues" evidence="7">
    <location>
        <begin position="385"/>
        <end position="405"/>
    </location>
</feature>
<dbReference type="InterPro" id="IPR036390">
    <property type="entry name" value="WH_DNA-bd_sf"/>
</dbReference>
<organism evidence="9 10">
    <name type="scientific">Folsomia candida</name>
    <name type="common">Springtail</name>
    <dbReference type="NCBI Taxonomy" id="158441"/>
    <lineage>
        <taxon>Eukaryota</taxon>
        <taxon>Metazoa</taxon>
        <taxon>Ecdysozoa</taxon>
        <taxon>Arthropoda</taxon>
        <taxon>Hexapoda</taxon>
        <taxon>Collembola</taxon>
        <taxon>Entomobryomorpha</taxon>
        <taxon>Isotomoidea</taxon>
        <taxon>Isotomidae</taxon>
        <taxon>Proisotominae</taxon>
        <taxon>Folsomia</taxon>
    </lineage>
</organism>
<feature type="compositionally biased region" description="Low complexity" evidence="7">
    <location>
        <begin position="184"/>
        <end position="210"/>
    </location>
</feature>
<feature type="region of interest" description="Disordered" evidence="7">
    <location>
        <begin position="184"/>
        <end position="255"/>
    </location>
</feature>
<feature type="compositionally biased region" description="Low complexity" evidence="7">
    <location>
        <begin position="233"/>
        <end position="250"/>
    </location>
</feature>
<feature type="region of interest" description="Disordered" evidence="7">
    <location>
        <begin position="293"/>
        <end position="344"/>
    </location>
</feature>
<name>A0A226F249_FOLCA</name>
<evidence type="ECO:0000313" key="9">
    <source>
        <dbReference type="EMBL" id="OXA63016.1"/>
    </source>
</evidence>
<dbReference type="GO" id="GO:0000981">
    <property type="term" value="F:DNA-binding transcription factor activity, RNA polymerase II-specific"/>
    <property type="evidence" value="ECO:0007669"/>
    <property type="project" value="TreeGrafter"/>
</dbReference>
<dbReference type="Proteomes" id="UP000198287">
    <property type="component" value="Unassembled WGS sequence"/>
</dbReference>
<feature type="compositionally biased region" description="Low complexity" evidence="7">
    <location>
        <begin position="329"/>
        <end position="340"/>
    </location>
</feature>
<evidence type="ECO:0000256" key="1">
    <source>
        <dbReference type="ARBA" id="ARBA00004123"/>
    </source>
</evidence>
<dbReference type="InterPro" id="IPR036388">
    <property type="entry name" value="WH-like_DNA-bd_sf"/>
</dbReference>
<evidence type="ECO:0000256" key="4">
    <source>
        <dbReference type="ARBA" id="ARBA00023163"/>
    </source>
</evidence>
<dbReference type="Gene3D" id="1.10.10.10">
    <property type="entry name" value="Winged helix-like DNA-binding domain superfamily/Winged helix DNA-binding domain"/>
    <property type="match status" value="1"/>
</dbReference>
<dbReference type="OrthoDB" id="5954824at2759"/>
<sequence>MHTIFGDQNAYYRHPSSYSPASLQPMPTMGPTAYPYEQYSAMSRYSPYAAAHYPSQQSGASKDLVKPPYSYIGKSLIAMSIQNAPDKKITLNGIYQFIMERFPFYRENKQGWQNSIRHNLSLNECFTKLPRDDKKPGKGSYWSLDPDSYNMFDNGSYLRRRRRFKKKDALRDKEETMKRMVGVVVGSSSSSDRMCPQQQLTHSSSQSISSNDNRQTSMTPKNASADHQQGRLNSRTVGSGGNSTNNGIIIKGQPSIKSEPIDMKIDDCHQQHTGPSGKFSSTTKVFIDRFESHKNQSSDHGVGGGGGSGCSSTSNMSPASMGIASPLMSGSPHSTSPSSHCIIGPIMDHGPHITPFSVDSLVTNSRDSPLNHHSNPHHPLDGTSLHHHHHHHHNHNPHPHSHSHHPMSFARSHSMYTGNSGGGGGSTSPYCSSGAIHYGLQQEELMSSCLSAGNSAAAAAAIAMTMTPNPVIAVAASSDQYSRSWYNVANNNNNNGTSSNQNNNNNGGDPNQQHPPPPLHHEGGGGGGGGSSSISPVNSLTVSSAAFERHATSELFVEAATGSPCAPHHIGFRGGSSAYRSYYANDCATQKY</sequence>
<feature type="domain" description="Fork-head" evidence="8">
    <location>
        <begin position="66"/>
        <end position="162"/>
    </location>
</feature>
<reference evidence="9 10" key="1">
    <citation type="submission" date="2015-12" db="EMBL/GenBank/DDBJ databases">
        <title>The genome of Folsomia candida.</title>
        <authorList>
            <person name="Faddeeva A."/>
            <person name="Derks M.F."/>
            <person name="Anvar Y."/>
            <person name="Smit S."/>
            <person name="Van Straalen N."/>
            <person name="Roelofs D."/>
        </authorList>
    </citation>
    <scope>NUCLEOTIDE SEQUENCE [LARGE SCALE GENOMIC DNA]</scope>
    <source>
        <strain evidence="9 10">VU population</strain>
        <tissue evidence="9">Whole body</tissue>
    </source>
</reference>
<comment type="caution">
    <text evidence="9">The sequence shown here is derived from an EMBL/GenBank/DDBJ whole genome shotgun (WGS) entry which is preliminary data.</text>
</comment>
<comment type="subcellular location">
    <subcellularLocation>
        <location evidence="1 6">Nucleus</location>
    </subcellularLocation>
</comment>
<keyword evidence="4" id="KW-0804">Transcription</keyword>
<feature type="DNA-binding region" description="Fork-head" evidence="6">
    <location>
        <begin position="66"/>
        <end position="162"/>
    </location>
</feature>
<evidence type="ECO:0000259" key="8">
    <source>
        <dbReference type="PROSITE" id="PS50039"/>
    </source>
</evidence>
<proteinExistence type="predicted"/>
<keyword evidence="10" id="KW-1185">Reference proteome</keyword>
<dbReference type="EMBL" id="LNIX01000001">
    <property type="protein sequence ID" value="OXA63016.1"/>
    <property type="molecule type" value="Genomic_DNA"/>
</dbReference>
<accession>A0A226F249</accession>
<dbReference type="InterPro" id="IPR030456">
    <property type="entry name" value="TF_fork_head_CS_2"/>
</dbReference>
<evidence type="ECO:0000256" key="3">
    <source>
        <dbReference type="ARBA" id="ARBA00023125"/>
    </source>
</evidence>
<keyword evidence="5 6" id="KW-0539">Nucleus</keyword>
<evidence type="ECO:0000256" key="7">
    <source>
        <dbReference type="SAM" id="MobiDB-lite"/>
    </source>
</evidence>
<evidence type="ECO:0000256" key="6">
    <source>
        <dbReference type="PROSITE-ProRule" id="PRU00089"/>
    </source>
</evidence>
<feature type="region of interest" description="Disordered" evidence="7">
    <location>
        <begin position="486"/>
        <end position="537"/>
    </location>
</feature>
<dbReference type="GO" id="GO:0030154">
    <property type="term" value="P:cell differentiation"/>
    <property type="evidence" value="ECO:0007669"/>
    <property type="project" value="TreeGrafter"/>
</dbReference>
<evidence type="ECO:0000313" key="10">
    <source>
        <dbReference type="Proteomes" id="UP000198287"/>
    </source>
</evidence>
<dbReference type="FunFam" id="1.10.10.10:FF:000016">
    <property type="entry name" value="Forkhead box protein I1"/>
    <property type="match status" value="1"/>
</dbReference>
<evidence type="ECO:0000256" key="2">
    <source>
        <dbReference type="ARBA" id="ARBA00023015"/>
    </source>
</evidence>
<dbReference type="SMART" id="SM00339">
    <property type="entry name" value="FH"/>
    <property type="match status" value="1"/>
</dbReference>
<feature type="compositionally biased region" description="Low complexity" evidence="7">
    <location>
        <begin position="490"/>
        <end position="512"/>
    </location>
</feature>
<dbReference type="InterPro" id="IPR050211">
    <property type="entry name" value="FOX_domain-containing"/>
</dbReference>
<dbReference type="PANTHER" id="PTHR11829">
    <property type="entry name" value="FORKHEAD BOX PROTEIN"/>
    <property type="match status" value="1"/>
</dbReference>
<keyword evidence="3 6" id="KW-0238">DNA-binding</keyword>
<keyword evidence="2" id="KW-0805">Transcription regulation</keyword>
<dbReference type="GO" id="GO:0000978">
    <property type="term" value="F:RNA polymerase II cis-regulatory region sequence-specific DNA binding"/>
    <property type="evidence" value="ECO:0007669"/>
    <property type="project" value="TreeGrafter"/>
</dbReference>
<dbReference type="GO" id="GO:0009653">
    <property type="term" value="P:anatomical structure morphogenesis"/>
    <property type="evidence" value="ECO:0007669"/>
    <property type="project" value="TreeGrafter"/>
</dbReference>
<dbReference type="STRING" id="158441.A0A226F249"/>
<dbReference type="SUPFAM" id="SSF46785">
    <property type="entry name" value="Winged helix' DNA-binding domain"/>
    <property type="match status" value="1"/>
</dbReference>
<feature type="region of interest" description="Disordered" evidence="7">
    <location>
        <begin position="364"/>
        <end position="425"/>
    </location>
</feature>
<dbReference type="PROSITE" id="PS00658">
    <property type="entry name" value="FORK_HEAD_2"/>
    <property type="match status" value="1"/>
</dbReference>
<dbReference type="AlphaFoldDB" id="A0A226F249"/>
<dbReference type="GO" id="GO:0005634">
    <property type="term" value="C:nucleus"/>
    <property type="evidence" value="ECO:0007669"/>
    <property type="project" value="UniProtKB-SubCell"/>
</dbReference>
<feature type="compositionally biased region" description="Polar residues" evidence="7">
    <location>
        <begin position="211"/>
        <end position="232"/>
    </location>
</feature>
<dbReference type="PANTHER" id="PTHR11829:SF388">
    <property type="entry name" value="FORK HEAD DOMAIN-CONTAINING PROTEIN L1-RELATED"/>
    <property type="match status" value="1"/>
</dbReference>
<dbReference type="InterPro" id="IPR001766">
    <property type="entry name" value="Fork_head_dom"/>
</dbReference>
<gene>
    <name evidence="9" type="ORF">Fcan01_01895</name>
</gene>